<evidence type="ECO:0000313" key="1">
    <source>
        <dbReference type="EMBL" id="AXM06891.1"/>
    </source>
</evidence>
<protein>
    <submittedName>
        <fullName evidence="2">Uncharacterized protein</fullName>
    </submittedName>
</protein>
<dbReference type="AlphaFoldDB" id="A0A2B7IDD7"/>
<dbReference type="EMBL" id="CP031442">
    <property type="protein sequence ID" value="AXM06891.1"/>
    <property type="molecule type" value="Genomic_DNA"/>
</dbReference>
<dbReference type="EMBL" id="MVCE01000002">
    <property type="protein sequence ID" value="PGF35114.1"/>
    <property type="molecule type" value="Genomic_DNA"/>
</dbReference>
<dbReference type="Proteomes" id="UP000226191">
    <property type="component" value="Unassembled WGS sequence"/>
</dbReference>
<organism evidence="2 3">
    <name type="scientific">Cutibacterium acnes</name>
    <name type="common">Propionibacterium acnes</name>
    <dbReference type="NCBI Taxonomy" id="1747"/>
    <lineage>
        <taxon>Bacteria</taxon>
        <taxon>Bacillati</taxon>
        <taxon>Actinomycetota</taxon>
        <taxon>Actinomycetes</taxon>
        <taxon>Propionibacteriales</taxon>
        <taxon>Propionibacteriaceae</taxon>
        <taxon>Cutibacterium</taxon>
    </lineage>
</organism>
<reference evidence="1 4" key="2">
    <citation type="submission" date="2018-08" db="EMBL/GenBank/DDBJ databases">
        <title>Genome sequencing of Cutibacterium acnes KCOM 1315.</title>
        <authorList>
            <person name="Kook J.-K."/>
            <person name="Park S.-N."/>
            <person name="Lim Y.K."/>
        </authorList>
    </citation>
    <scope>NUCLEOTIDE SEQUENCE [LARGE SCALE GENOMIC DNA]</scope>
    <source>
        <strain evidence="1 4">KCOM 1315</strain>
    </source>
</reference>
<proteinExistence type="predicted"/>
<sequence>MGKVPTGIVVGIDLRSRGDCGKLAEPDSVVAGGLRPRCDASSYEALCGILNCVISRSSP</sequence>
<reference evidence="2 3" key="1">
    <citation type="submission" date="2017-02" db="EMBL/GenBank/DDBJ databases">
        <title>Prevalence of linear plasmids in Cutibacterium acnes isolates obtained from cancerous prostatic tissue.</title>
        <authorList>
            <person name="Davidsson S."/>
            <person name="Bruggemann H."/>
        </authorList>
    </citation>
    <scope>NUCLEOTIDE SEQUENCE [LARGE SCALE GENOMIC DNA]</scope>
    <source>
        <strain evidence="2 3">11-78</strain>
    </source>
</reference>
<evidence type="ECO:0000313" key="2">
    <source>
        <dbReference type="EMBL" id="PGF35114.1"/>
    </source>
</evidence>
<evidence type="ECO:0000313" key="3">
    <source>
        <dbReference type="Proteomes" id="UP000226191"/>
    </source>
</evidence>
<gene>
    <name evidence="2" type="ORF">B1B09_05825</name>
    <name evidence="1" type="ORF">DXN06_06890</name>
</gene>
<name>A0A2B7IDD7_CUTAC</name>
<dbReference type="Proteomes" id="UP000256621">
    <property type="component" value="Chromosome"/>
</dbReference>
<evidence type="ECO:0000313" key="4">
    <source>
        <dbReference type="Proteomes" id="UP000256621"/>
    </source>
</evidence>
<accession>A0A2B7IDD7</accession>